<evidence type="ECO:0000256" key="5">
    <source>
        <dbReference type="ARBA" id="ARBA00022023"/>
    </source>
</evidence>
<name>A0A6N4SWE1_CYTH3</name>
<evidence type="ECO:0000256" key="9">
    <source>
        <dbReference type="ARBA" id="ARBA00022801"/>
    </source>
</evidence>
<evidence type="ECO:0000313" key="16">
    <source>
        <dbReference type="EMBL" id="ABG60919.1"/>
    </source>
</evidence>
<dbReference type="InterPro" id="IPR003265">
    <property type="entry name" value="HhH-GPD_domain"/>
</dbReference>
<evidence type="ECO:0000256" key="14">
    <source>
        <dbReference type="RuleBase" id="RU365096"/>
    </source>
</evidence>
<evidence type="ECO:0000256" key="3">
    <source>
        <dbReference type="ARBA" id="ARBA00008343"/>
    </source>
</evidence>
<dbReference type="InterPro" id="IPR005760">
    <property type="entry name" value="A/G_AdeGlyc_MutY"/>
</dbReference>
<evidence type="ECO:0000256" key="10">
    <source>
        <dbReference type="ARBA" id="ARBA00023004"/>
    </source>
</evidence>
<dbReference type="Pfam" id="PF00730">
    <property type="entry name" value="HhH-GPD"/>
    <property type="match status" value="1"/>
</dbReference>
<evidence type="ECO:0000256" key="11">
    <source>
        <dbReference type="ARBA" id="ARBA00023014"/>
    </source>
</evidence>
<dbReference type="InterPro" id="IPR023170">
    <property type="entry name" value="HhH_base_excis_C"/>
</dbReference>
<evidence type="ECO:0000256" key="13">
    <source>
        <dbReference type="ARBA" id="ARBA00023295"/>
    </source>
</evidence>
<gene>
    <name evidence="16" type="primary">mutY</name>
    <name evidence="16" type="ordered locus">CHU_3686</name>
</gene>
<dbReference type="GO" id="GO:0035485">
    <property type="term" value="F:adenine/guanine mispair binding"/>
    <property type="evidence" value="ECO:0007669"/>
    <property type="project" value="TreeGrafter"/>
</dbReference>
<comment type="function">
    <text evidence="2">Adenine glycosylase active on G-A mispairs. MutY also corrects error-prone DNA synthesis past GO lesions which are due to the oxidatively damaged form of guanine: 7,8-dihydro-8-oxoguanine (8-oxo-dGTP).</text>
</comment>
<dbReference type="InterPro" id="IPR000445">
    <property type="entry name" value="HhH_motif"/>
</dbReference>
<comment type="cofactor">
    <cofactor evidence="14">
        <name>[4Fe-4S] cluster</name>
        <dbReference type="ChEBI" id="CHEBI:49883"/>
    </cofactor>
    <text evidence="14">Binds 1 [4Fe-4S] cluster.</text>
</comment>
<keyword evidence="10 14" id="KW-0408">Iron</keyword>
<dbReference type="Pfam" id="PF00633">
    <property type="entry name" value="HHH"/>
    <property type="match status" value="1"/>
</dbReference>
<evidence type="ECO:0000313" key="17">
    <source>
        <dbReference type="Proteomes" id="UP000001822"/>
    </source>
</evidence>
<organism evidence="16 17">
    <name type="scientific">Cytophaga hutchinsonii (strain ATCC 33406 / DSM 1761 / CIP 103989 / NBRC 15051 / NCIMB 9469 / D465)</name>
    <dbReference type="NCBI Taxonomy" id="269798"/>
    <lineage>
        <taxon>Bacteria</taxon>
        <taxon>Pseudomonadati</taxon>
        <taxon>Bacteroidota</taxon>
        <taxon>Cytophagia</taxon>
        <taxon>Cytophagales</taxon>
        <taxon>Cytophagaceae</taxon>
        <taxon>Cytophaga</taxon>
    </lineage>
</organism>
<dbReference type="OrthoDB" id="9802365at2"/>
<comment type="similarity">
    <text evidence="3 14">Belongs to the Nth/MutY family.</text>
</comment>
<dbReference type="Proteomes" id="UP000001822">
    <property type="component" value="Chromosome"/>
</dbReference>
<comment type="catalytic activity">
    <reaction evidence="1 14">
        <text>Hydrolyzes free adenine bases from 7,8-dihydro-8-oxoguanine:adenine mismatched double-stranded DNA, leaving an apurinic site.</text>
        <dbReference type="EC" id="3.2.2.31"/>
    </reaction>
</comment>
<dbReference type="EC" id="3.2.2.31" evidence="4 14"/>
<keyword evidence="7" id="KW-0479">Metal-binding</keyword>
<keyword evidence="8 14" id="KW-0227">DNA damage</keyword>
<evidence type="ECO:0000256" key="7">
    <source>
        <dbReference type="ARBA" id="ARBA00022723"/>
    </source>
</evidence>
<reference evidence="16 17" key="1">
    <citation type="journal article" date="2007" name="Appl. Environ. Microbiol.">
        <title>Genome sequence of the cellulolytic gliding bacterium Cytophaga hutchinsonii.</title>
        <authorList>
            <person name="Xie G."/>
            <person name="Bruce D.C."/>
            <person name="Challacombe J.F."/>
            <person name="Chertkov O."/>
            <person name="Detter J.C."/>
            <person name="Gilna P."/>
            <person name="Han C.S."/>
            <person name="Lucas S."/>
            <person name="Misra M."/>
            <person name="Myers G.L."/>
            <person name="Richardson P."/>
            <person name="Tapia R."/>
            <person name="Thayer N."/>
            <person name="Thompson L.S."/>
            <person name="Brettin T.S."/>
            <person name="Henrissat B."/>
            <person name="Wilson D.B."/>
            <person name="McBride M.J."/>
        </authorList>
    </citation>
    <scope>NUCLEOTIDE SEQUENCE [LARGE SCALE GENOMIC DNA]</scope>
    <source>
        <strain evidence="17">ATCC 33406 / DSM 1761 / CIP 103989 / NBRC 15051 / NCIMB 9469 / D465</strain>
    </source>
</reference>
<dbReference type="SMART" id="SM00478">
    <property type="entry name" value="ENDO3c"/>
    <property type="match status" value="1"/>
</dbReference>
<dbReference type="GO" id="GO:0034039">
    <property type="term" value="F:8-oxo-7,8-dihydroguanine DNA N-glycosylase activity"/>
    <property type="evidence" value="ECO:0007669"/>
    <property type="project" value="TreeGrafter"/>
</dbReference>
<evidence type="ECO:0000259" key="15">
    <source>
        <dbReference type="SMART" id="SM00478"/>
    </source>
</evidence>
<dbReference type="Gene3D" id="1.10.340.30">
    <property type="entry name" value="Hypothetical protein, domain 2"/>
    <property type="match status" value="1"/>
</dbReference>
<dbReference type="InterPro" id="IPR044298">
    <property type="entry name" value="MIG/MutY"/>
</dbReference>
<dbReference type="Pfam" id="PF14815">
    <property type="entry name" value="NUDIX_4"/>
    <property type="match status" value="1"/>
</dbReference>
<keyword evidence="6" id="KW-0004">4Fe-4S</keyword>
<proteinExistence type="inferred from homology"/>
<dbReference type="KEGG" id="chu:CHU_3686"/>
<dbReference type="InterPro" id="IPR011257">
    <property type="entry name" value="DNA_glycosylase"/>
</dbReference>
<keyword evidence="11" id="KW-0411">Iron-sulfur</keyword>
<dbReference type="RefSeq" id="WP_011587024.1">
    <property type="nucleotide sequence ID" value="NC_008255.1"/>
</dbReference>
<evidence type="ECO:0000256" key="8">
    <source>
        <dbReference type="ARBA" id="ARBA00022763"/>
    </source>
</evidence>
<evidence type="ECO:0000256" key="6">
    <source>
        <dbReference type="ARBA" id="ARBA00022485"/>
    </source>
</evidence>
<evidence type="ECO:0000256" key="2">
    <source>
        <dbReference type="ARBA" id="ARBA00002933"/>
    </source>
</evidence>
<dbReference type="GO" id="GO:0000701">
    <property type="term" value="F:purine-specific mismatch base pair DNA N-glycosylase activity"/>
    <property type="evidence" value="ECO:0007669"/>
    <property type="project" value="UniProtKB-EC"/>
</dbReference>
<dbReference type="GO" id="GO:0006298">
    <property type="term" value="P:mismatch repair"/>
    <property type="evidence" value="ECO:0007669"/>
    <property type="project" value="TreeGrafter"/>
</dbReference>
<keyword evidence="9 16" id="KW-0378">Hydrolase</keyword>
<dbReference type="Gene3D" id="1.10.1670.10">
    <property type="entry name" value="Helix-hairpin-Helix base-excision DNA repair enzymes (C-terminal)"/>
    <property type="match status" value="1"/>
</dbReference>
<dbReference type="GO" id="GO:0032357">
    <property type="term" value="F:oxidized purine DNA binding"/>
    <property type="evidence" value="ECO:0007669"/>
    <property type="project" value="TreeGrafter"/>
</dbReference>
<dbReference type="GO" id="GO:0006284">
    <property type="term" value="P:base-excision repair"/>
    <property type="evidence" value="ECO:0007669"/>
    <property type="project" value="UniProtKB-UniRule"/>
</dbReference>
<dbReference type="NCBIfam" id="TIGR01084">
    <property type="entry name" value="mutY"/>
    <property type="match status" value="1"/>
</dbReference>
<dbReference type="InterPro" id="IPR029119">
    <property type="entry name" value="MutY_C"/>
</dbReference>
<sequence>MITPEIKKKFPKELIKWYLKNKRELPWRDTRDPYPIWLSEIILQQTRVQQGMPYYFSFLKAFPTVKHMAKASEKDILSLWQGLGYYSRARNLHKTALQVMSQFGGSFPGSYKELLDLKGVGPYTAAAIASFAYKEQVAVVDGNVYRVLSRVFGIYEDITQNSSKKTFAALAQQLIPQKDPDIYNQAIMEFGALHCTPAEPKCGDCCFAEICVAHLTGDQRVLPVKAKQKAKQERYMTYFMITNNNTVLMKERGSNDIWQGLFEFLLVETPKAASLTEALKLVPDLDKKNISGESITYKHILSHQILHAKIYMAEVEKKVYNCIKKTYNLEEIAFNELPVTPKPVLITKYLKAHKF</sequence>
<dbReference type="EMBL" id="CP000383">
    <property type="protein sequence ID" value="ABG60919.1"/>
    <property type="molecule type" value="Genomic_DNA"/>
</dbReference>
<evidence type="ECO:0000256" key="1">
    <source>
        <dbReference type="ARBA" id="ARBA00000843"/>
    </source>
</evidence>
<feature type="domain" description="HhH-GPD" evidence="15">
    <location>
        <begin position="42"/>
        <end position="193"/>
    </location>
</feature>
<dbReference type="CDD" id="cd03431">
    <property type="entry name" value="NUDIX_DNA_Glycosylase_C-MutY"/>
    <property type="match status" value="1"/>
</dbReference>
<keyword evidence="13 14" id="KW-0326">Glycosidase</keyword>
<dbReference type="PANTHER" id="PTHR42944">
    <property type="entry name" value="ADENINE DNA GLYCOSYLASE"/>
    <property type="match status" value="1"/>
</dbReference>
<dbReference type="SUPFAM" id="SSF55811">
    <property type="entry name" value="Nudix"/>
    <property type="match status" value="1"/>
</dbReference>
<accession>A0A6N4SWE1</accession>
<keyword evidence="17" id="KW-1185">Reference proteome</keyword>
<dbReference type="CDD" id="cd00056">
    <property type="entry name" value="ENDO3c"/>
    <property type="match status" value="1"/>
</dbReference>
<evidence type="ECO:0000256" key="4">
    <source>
        <dbReference type="ARBA" id="ARBA00012045"/>
    </source>
</evidence>
<dbReference type="SUPFAM" id="SSF48150">
    <property type="entry name" value="DNA-glycosylase"/>
    <property type="match status" value="1"/>
</dbReference>
<dbReference type="AlphaFoldDB" id="A0A6N4SWE1"/>
<dbReference type="GO" id="GO:0051539">
    <property type="term" value="F:4 iron, 4 sulfur cluster binding"/>
    <property type="evidence" value="ECO:0007669"/>
    <property type="project" value="UniProtKB-UniRule"/>
</dbReference>
<dbReference type="GO" id="GO:0046872">
    <property type="term" value="F:metal ion binding"/>
    <property type="evidence" value="ECO:0007669"/>
    <property type="project" value="UniProtKB-UniRule"/>
</dbReference>
<dbReference type="PANTHER" id="PTHR42944:SF1">
    <property type="entry name" value="ADENINE DNA GLYCOSYLASE"/>
    <property type="match status" value="1"/>
</dbReference>
<keyword evidence="12" id="KW-0234">DNA repair</keyword>
<protein>
    <recommendedName>
        <fullName evidence="5 14">Adenine DNA glycosylase</fullName>
        <ecNumber evidence="4 14">3.2.2.31</ecNumber>
    </recommendedName>
</protein>
<evidence type="ECO:0000256" key="12">
    <source>
        <dbReference type="ARBA" id="ARBA00023204"/>
    </source>
</evidence>
<dbReference type="InterPro" id="IPR015797">
    <property type="entry name" value="NUDIX_hydrolase-like_dom_sf"/>
</dbReference>
<dbReference type="FunFam" id="1.10.340.30:FF:000002">
    <property type="entry name" value="Adenine DNA glycosylase"/>
    <property type="match status" value="1"/>
</dbReference>